<evidence type="ECO:0000256" key="3">
    <source>
        <dbReference type="ARBA" id="ARBA00023125"/>
    </source>
</evidence>
<evidence type="ECO:0000256" key="2">
    <source>
        <dbReference type="ARBA" id="ARBA00023015"/>
    </source>
</evidence>
<feature type="domain" description="HTH merR-type" evidence="5">
    <location>
        <begin position="1"/>
        <end position="69"/>
    </location>
</feature>
<keyword evidence="4" id="KW-0804">Transcription</keyword>
<dbReference type="AlphaFoldDB" id="A0A4U1JT50"/>
<dbReference type="EMBL" id="SWJZ01000038">
    <property type="protein sequence ID" value="TKD18437.1"/>
    <property type="molecule type" value="Genomic_DNA"/>
</dbReference>
<dbReference type="PROSITE" id="PS50937">
    <property type="entry name" value="HTH_MERR_2"/>
    <property type="match status" value="1"/>
</dbReference>
<gene>
    <name evidence="6" type="ORF">FBT96_09925</name>
</gene>
<reference evidence="6 7" key="1">
    <citation type="submission" date="2019-04" db="EMBL/GenBank/DDBJ databases">
        <title>Draft Whole-Genome sequence of the purple photosynthetic bacterium Rhodobacter capsulatus SP108 with an indigenous class A beta-lactamase.</title>
        <authorList>
            <person name="Robertson S."/>
            <person name="Meyer T.E."/>
            <person name="Kyndt J.A."/>
        </authorList>
    </citation>
    <scope>NUCLEOTIDE SEQUENCE [LARGE SCALE GENOMIC DNA]</scope>
    <source>
        <strain evidence="6 7">SP108</strain>
    </source>
</reference>
<dbReference type="OrthoDB" id="9802944at2"/>
<comment type="caution">
    <text evidence="6">The sequence shown here is derived from an EMBL/GenBank/DDBJ whole genome shotgun (WGS) entry which is preliminary data.</text>
</comment>
<dbReference type="SMART" id="SM00422">
    <property type="entry name" value="HTH_MERR"/>
    <property type="match status" value="1"/>
</dbReference>
<evidence type="ECO:0000256" key="4">
    <source>
        <dbReference type="ARBA" id="ARBA00023163"/>
    </source>
</evidence>
<dbReference type="CDD" id="cd01106">
    <property type="entry name" value="HTH_TipAL-Mta"/>
    <property type="match status" value="1"/>
</dbReference>
<keyword evidence="2" id="KW-0805">Transcription regulation</keyword>
<keyword evidence="1" id="KW-0678">Repressor</keyword>
<dbReference type="SUPFAM" id="SSF46955">
    <property type="entry name" value="Putative DNA-binding domain"/>
    <property type="match status" value="1"/>
</dbReference>
<dbReference type="PROSITE" id="PS00552">
    <property type="entry name" value="HTH_MERR_1"/>
    <property type="match status" value="1"/>
</dbReference>
<organism evidence="6 7">
    <name type="scientific">Rhodobacter capsulatus</name>
    <name type="common">Rhodopseudomonas capsulata</name>
    <dbReference type="NCBI Taxonomy" id="1061"/>
    <lineage>
        <taxon>Bacteria</taxon>
        <taxon>Pseudomonadati</taxon>
        <taxon>Pseudomonadota</taxon>
        <taxon>Alphaproteobacteria</taxon>
        <taxon>Rhodobacterales</taxon>
        <taxon>Rhodobacter group</taxon>
        <taxon>Rhodobacter</taxon>
    </lineage>
</organism>
<evidence type="ECO:0000259" key="5">
    <source>
        <dbReference type="PROSITE" id="PS50937"/>
    </source>
</evidence>
<evidence type="ECO:0000313" key="6">
    <source>
        <dbReference type="EMBL" id="TKD18437.1"/>
    </source>
</evidence>
<name>A0A4U1JT50_RHOCA</name>
<keyword evidence="3" id="KW-0238">DNA-binding</keyword>
<evidence type="ECO:0000313" key="7">
    <source>
        <dbReference type="Proteomes" id="UP000310597"/>
    </source>
</evidence>
<sequence length="129" mass="15052">MKIGDLAKRAGVSHRTIHYYESRGLIAPMQRDGASHRMYEEEALQRLEKISALKHLGLSLDEIEEVLDLYFEDTESHLEGKKRVIEILRAQLAKTDAQIDELAQFRSDLIRNIRHMERLYQEAHPRQTA</sequence>
<accession>A0A4U1JT50</accession>
<dbReference type="Proteomes" id="UP000310597">
    <property type="component" value="Unassembled WGS sequence"/>
</dbReference>
<dbReference type="Gene3D" id="1.10.1660.10">
    <property type="match status" value="1"/>
</dbReference>
<dbReference type="InterPro" id="IPR009061">
    <property type="entry name" value="DNA-bd_dom_put_sf"/>
</dbReference>
<dbReference type="Pfam" id="PF13411">
    <property type="entry name" value="MerR_1"/>
    <property type="match status" value="1"/>
</dbReference>
<dbReference type="PANTHER" id="PTHR30204:SF69">
    <property type="entry name" value="MERR-FAMILY TRANSCRIPTIONAL REGULATOR"/>
    <property type="match status" value="1"/>
</dbReference>
<dbReference type="GO" id="GO:0003677">
    <property type="term" value="F:DNA binding"/>
    <property type="evidence" value="ECO:0007669"/>
    <property type="project" value="UniProtKB-KW"/>
</dbReference>
<evidence type="ECO:0000256" key="1">
    <source>
        <dbReference type="ARBA" id="ARBA00022491"/>
    </source>
</evidence>
<proteinExistence type="predicted"/>
<dbReference type="InterPro" id="IPR000551">
    <property type="entry name" value="MerR-type_HTH_dom"/>
</dbReference>
<dbReference type="GO" id="GO:0003700">
    <property type="term" value="F:DNA-binding transcription factor activity"/>
    <property type="evidence" value="ECO:0007669"/>
    <property type="project" value="InterPro"/>
</dbReference>
<dbReference type="PANTHER" id="PTHR30204">
    <property type="entry name" value="REDOX-CYCLING DRUG-SENSING TRANSCRIPTIONAL ACTIVATOR SOXR"/>
    <property type="match status" value="1"/>
</dbReference>
<dbReference type="InterPro" id="IPR047057">
    <property type="entry name" value="MerR_fam"/>
</dbReference>
<dbReference type="PRINTS" id="PR00040">
    <property type="entry name" value="HTHMERR"/>
</dbReference>
<protein>
    <submittedName>
        <fullName evidence="6">MerR family transcriptional regulator</fullName>
    </submittedName>
</protein>